<dbReference type="Pfam" id="PF01401">
    <property type="entry name" value="Peptidase_M2"/>
    <property type="match status" value="1"/>
</dbReference>
<dbReference type="GO" id="GO:0004180">
    <property type="term" value="F:carboxypeptidase activity"/>
    <property type="evidence" value="ECO:0007669"/>
    <property type="project" value="UniProtKB-KW"/>
</dbReference>
<dbReference type="Gene3D" id="1.10.1370.30">
    <property type="match status" value="2"/>
</dbReference>
<proteinExistence type="predicted"/>
<keyword evidence="3" id="KW-0325">Glycoprotein</keyword>
<keyword evidence="2" id="KW-1015">Disulfide bond</keyword>
<dbReference type="GO" id="GO:0008241">
    <property type="term" value="F:peptidyl-dipeptidase activity"/>
    <property type="evidence" value="ECO:0007669"/>
    <property type="project" value="UniProtKB-EC"/>
</dbReference>
<protein>
    <submittedName>
        <fullName evidence="5">Peptidyl-dipeptidase A</fullName>
        <ecNumber evidence="5">3.4.15.1</ecNumber>
    </submittedName>
</protein>
<dbReference type="CDD" id="cd06461">
    <property type="entry name" value="M2_ACE"/>
    <property type="match status" value="1"/>
</dbReference>
<dbReference type="SUPFAM" id="SSF55486">
    <property type="entry name" value="Metalloproteases ('zincins'), catalytic domain"/>
    <property type="match status" value="1"/>
</dbReference>
<dbReference type="Proteomes" id="UP001253595">
    <property type="component" value="Unassembled WGS sequence"/>
</dbReference>
<accession>A0ABU1V355</accession>
<dbReference type="RefSeq" id="WP_310075646.1">
    <property type="nucleotide sequence ID" value="NZ_JAVDVX010000008.1"/>
</dbReference>
<dbReference type="PROSITE" id="PS52011">
    <property type="entry name" value="PEPTIDASE_M2"/>
    <property type="match status" value="1"/>
</dbReference>
<keyword evidence="5" id="KW-0121">Carboxypeptidase</keyword>
<evidence type="ECO:0000313" key="5">
    <source>
        <dbReference type="EMBL" id="MDR7091877.1"/>
    </source>
</evidence>
<organism evidence="5 6">
    <name type="scientific">Cellvibrio fibrivorans</name>
    <dbReference type="NCBI Taxonomy" id="126350"/>
    <lineage>
        <taxon>Bacteria</taxon>
        <taxon>Pseudomonadati</taxon>
        <taxon>Pseudomonadota</taxon>
        <taxon>Gammaproteobacteria</taxon>
        <taxon>Cellvibrionales</taxon>
        <taxon>Cellvibrionaceae</taxon>
        <taxon>Cellvibrio</taxon>
    </lineage>
</organism>
<dbReference type="InterPro" id="IPR001548">
    <property type="entry name" value="Peptidase_M2"/>
</dbReference>
<feature type="signal peptide" evidence="4">
    <location>
        <begin position="1"/>
        <end position="23"/>
    </location>
</feature>
<keyword evidence="1 4" id="KW-0732">Signal</keyword>
<dbReference type="PANTHER" id="PTHR10514">
    <property type="entry name" value="ANGIOTENSIN-CONVERTING ENZYME"/>
    <property type="match status" value="1"/>
</dbReference>
<reference evidence="5 6" key="1">
    <citation type="submission" date="2023-07" db="EMBL/GenBank/DDBJ databases">
        <title>Sorghum-associated microbial communities from plants grown in Nebraska, USA.</title>
        <authorList>
            <person name="Schachtman D."/>
        </authorList>
    </citation>
    <scope>NUCLEOTIDE SEQUENCE [LARGE SCALE GENOMIC DNA]</scope>
    <source>
        <strain evidence="5 6">BE190</strain>
    </source>
</reference>
<keyword evidence="5" id="KW-0645">Protease</keyword>
<dbReference type="PROSITE" id="PS51257">
    <property type="entry name" value="PROKAR_LIPOPROTEIN"/>
    <property type="match status" value="1"/>
</dbReference>
<keyword evidence="5" id="KW-0378">Hydrolase</keyword>
<evidence type="ECO:0000313" key="6">
    <source>
        <dbReference type="Proteomes" id="UP001253595"/>
    </source>
</evidence>
<evidence type="ECO:0000256" key="4">
    <source>
        <dbReference type="SAM" id="SignalP"/>
    </source>
</evidence>
<keyword evidence="6" id="KW-1185">Reference proteome</keyword>
<dbReference type="EC" id="3.4.15.1" evidence="5"/>
<name>A0ABU1V355_9GAMM</name>
<evidence type="ECO:0000256" key="3">
    <source>
        <dbReference type="ARBA" id="ARBA00023180"/>
    </source>
</evidence>
<feature type="chain" id="PRO_5046471275" evidence="4">
    <location>
        <begin position="24"/>
        <end position="621"/>
    </location>
</feature>
<dbReference type="EMBL" id="JAVDVX010000008">
    <property type="protein sequence ID" value="MDR7091877.1"/>
    <property type="molecule type" value="Genomic_DNA"/>
</dbReference>
<sequence>MSNKVNLRTLLFSCVALSSIAFGGLIACSKAPSNSDQATAEPAKPTKSVDEFIAGANKTYLDNYYEYNAAQWVYVTYLNDDSAMLATKANEKWMAMEKELLSEARVYKDAPMSAETKKAYINMTQGKTLLPPDTPEARAELARIGTHMEGVYGAGKYCKPESGTENCRDLNQLSDVLAKSRDYNELVDAWTGWHGIARAYRGDYQRYVEIANSGARAYGFSDLGASWKSGYDMPANEFEADVERLWQQVEPLYKALHCKVRTDLSKQYGADKVPLDKPIPAHLLGNMWSQQWDSIYDLVEPYPGVGDLDITAALVKQNKDAIAITKIAENFFTSLGLRSLPDSFWKNSMLTKPRDREVVCHASAWTMDAKEDVRIKQCIEPTDEEFETIHHELGHIYYDLAYNDKPMLFQNGANDGFHEAIGDTIVLSITPGYLNAIGLIESTESSEQTVINQQMKLALGKIAFLPFGKLIDQWRWKVFSGEIKPEDYNKTWWELRTKYQGISAPVERTEQDFDAGAKYHIAANVPYTRYFIAHILQFQFHKALCDAAGFKGPLHECSIYNSKEAGAKLQTMLAAGASKPWQDVLEEAIGTRQMDASAIIDYFAPLMQWLEKENQGQACGW</sequence>
<evidence type="ECO:0000256" key="1">
    <source>
        <dbReference type="ARBA" id="ARBA00022729"/>
    </source>
</evidence>
<dbReference type="PRINTS" id="PR00791">
    <property type="entry name" value="PEPDIPTASEA"/>
</dbReference>
<gene>
    <name evidence="5" type="ORF">J2X05_003915</name>
</gene>
<dbReference type="PANTHER" id="PTHR10514:SF27">
    <property type="entry name" value="ANGIOTENSIN-CONVERTING ENZYME"/>
    <property type="match status" value="1"/>
</dbReference>
<evidence type="ECO:0000256" key="2">
    <source>
        <dbReference type="ARBA" id="ARBA00023157"/>
    </source>
</evidence>
<comment type="caution">
    <text evidence="5">The sequence shown here is derived from an EMBL/GenBank/DDBJ whole genome shotgun (WGS) entry which is preliminary data.</text>
</comment>